<dbReference type="InterPro" id="IPR027417">
    <property type="entry name" value="P-loop_NTPase"/>
</dbReference>
<feature type="compositionally biased region" description="Basic and acidic residues" evidence="1">
    <location>
        <begin position="256"/>
        <end position="271"/>
    </location>
</feature>
<dbReference type="Proteomes" id="UP000324832">
    <property type="component" value="Unassembled WGS sequence"/>
</dbReference>
<evidence type="ECO:0000313" key="3">
    <source>
        <dbReference type="EMBL" id="VVD01570.1"/>
    </source>
</evidence>
<reference evidence="3 4" key="1">
    <citation type="submission" date="2017-07" db="EMBL/GenBank/DDBJ databases">
        <authorList>
            <person name="Talla V."/>
            <person name="Backstrom N."/>
        </authorList>
    </citation>
    <scope>NUCLEOTIDE SEQUENCE [LARGE SCALE GENOMIC DNA]</scope>
</reference>
<proteinExistence type="predicted"/>
<sequence length="271" mass="30979">MEQSLICNLYRWRYRALGDLAHVCRLPEYRAANAGLKYDFQLVNNLAEAEYVVAVFMYMRLLGWPADKISILTTYNGQKHLIRDVINKRCADNPLIGRPHKNDIALISLVRTRAVGHVRDLRRLIVAASRARLGLYVFARANLFRNCFELQPTFNQLVERPLQLELVTGEQYPAQRAPAAPLPEARVLRARDMPHMARYVYDLYLELLRAADRPCPRDSEYSAPGTVSGGGDPRRHVPAHPGGDDNDEDDFTPTEIRNEVDEPAVHHDNRR</sequence>
<dbReference type="PANTHER" id="PTHR10887">
    <property type="entry name" value="DNA2/NAM7 HELICASE FAMILY"/>
    <property type="match status" value="1"/>
</dbReference>
<dbReference type="GO" id="GO:0071013">
    <property type="term" value="C:catalytic step 2 spliceosome"/>
    <property type="evidence" value="ECO:0007669"/>
    <property type="project" value="TreeGrafter"/>
</dbReference>
<dbReference type="Gene3D" id="3.40.50.300">
    <property type="entry name" value="P-loop containing nucleotide triphosphate hydrolases"/>
    <property type="match status" value="1"/>
</dbReference>
<dbReference type="Pfam" id="PF13087">
    <property type="entry name" value="AAA_12"/>
    <property type="match status" value="1"/>
</dbReference>
<feature type="region of interest" description="Disordered" evidence="1">
    <location>
        <begin position="215"/>
        <end position="271"/>
    </location>
</feature>
<protein>
    <recommendedName>
        <fullName evidence="2">DNA2/NAM7 helicase-like C-terminal domain-containing protein</fullName>
    </recommendedName>
</protein>
<evidence type="ECO:0000256" key="1">
    <source>
        <dbReference type="SAM" id="MobiDB-lite"/>
    </source>
</evidence>
<evidence type="ECO:0000259" key="2">
    <source>
        <dbReference type="Pfam" id="PF13087"/>
    </source>
</evidence>
<accession>A0A5E4QTV8</accession>
<dbReference type="CDD" id="cd18808">
    <property type="entry name" value="SF1_C_Upf1"/>
    <property type="match status" value="1"/>
</dbReference>
<organism evidence="3 4">
    <name type="scientific">Leptidea sinapis</name>
    <dbReference type="NCBI Taxonomy" id="189913"/>
    <lineage>
        <taxon>Eukaryota</taxon>
        <taxon>Metazoa</taxon>
        <taxon>Ecdysozoa</taxon>
        <taxon>Arthropoda</taxon>
        <taxon>Hexapoda</taxon>
        <taxon>Insecta</taxon>
        <taxon>Pterygota</taxon>
        <taxon>Neoptera</taxon>
        <taxon>Endopterygota</taxon>
        <taxon>Lepidoptera</taxon>
        <taxon>Glossata</taxon>
        <taxon>Ditrysia</taxon>
        <taxon>Papilionoidea</taxon>
        <taxon>Pieridae</taxon>
        <taxon>Dismorphiinae</taxon>
        <taxon>Leptidea</taxon>
    </lineage>
</organism>
<evidence type="ECO:0000313" key="4">
    <source>
        <dbReference type="Proteomes" id="UP000324832"/>
    </source>
</evidence>
<dbReference type="AlphaFoldDB" id="A0A5E4QTV8"/>
<feature type="domain" description="DNA2/NAM7 helicase-like C-terminal" evidence="2">
    <location>
        <begin position="41"/>
        <end position="140"/>
    </location>
</feature>
<dbReference type="InterPro" id="IPR047187">
    <property type="entry name" value="SF1_C_Upf1"/>
</dbReference>
<dbReference type="InterPro" id="IPR041679">
    <property type="entry name" value="DNA2/NAM7-like_C"/>
</dbReference>
<keyword evidence="4" id="KW-1185">Reference proteome</keyword>
<name>A0A5E4QTV8_9NEOP</name>
<dbReference type="InterPro" id="IPR045055">
    <property type="entry name" value="DNA2/NAM7-like"/>
</dbReference>
<dbReference type="PANTHER" id="PTHR10887:SF5">
    <property type="entry name" value="RNA HELICASE AQUARIUS"/>
    <property type="match status" value="1"/>
</dbReference>
<gene>
    <name evidence="3" type="ORF">LSINAPIS_LOCUS11960</name>
</gene>
<dbReference type="GO" id="GO:0003729">
    <property type="term" value="F:mRNA binding"/>
    <property type="evidence" value="ECO:0007669"/>
    <property type="project" value="TreeGrafter"/>
</dbReference>
<dbReference type="SUPFAM" id="SSF52540">
    <property type="entry name" value="P-loop containing nucleoside triphosphate hydrolases"/>
    <property type="match status" value="1"/>
</dbReference>
<dbReference type="EMBL" id="FZQP02005443">
    <property type="protein sequence ID" value="VVD01570.1"/>
    <property type="molecule type" value="Genomic_DNA"/>
</dbReference>